<feature type="transmembrane region" description="Helical" evidence="1">
    <location>
        <begin position="211"/>
        <end position="227"/>
    </location>
</feature>
<feature type="transmembrane region" description="Helical" evidence="1">
    <location>
        <begin position="110"/>
        <end position="128"/>
    </location>
</feature>
<feature type="transmembrane region" description="Helical" evidence="1">
    <location>
        <begin position="85"/>
        <end position="104"/>
    </location>
</feature>
<evidence type="ECO:0000256" key="1">
    <source>
        <dbReference type="SAM" id="Phobius"/>
    </source>
</evidence>
<reference evidence="2" key="1">
    <citation type="submission" date="2018-05" db="EMBL/GenBank/DDBJ databases">
        <authorList>
            <person name="Lanie J.A."/>
            <person name="Ng W.-L."/>
            <person name="Kazmierczak K.M."/>
            <person name="Andrzejewski T.M."/>
            <person name="Davidsen T.M."/>
            <person name="Wayne K.J."/>
            <person name="Tettelin H."/>
            <person name="Glass J.I."/>
            <person name="Rusch D."/>
            <person name="Podicherti R."/>
            <person name="Tsui H.-C.T."/>
            <person name="Winkler M.E."/>
        </authorList>
    </citation>
    <scope>NUCLEOTIDE SEQUENCE</scope>
</reference>
<feature type="transmembrane region" description="Helical" evidence="1">
    <location>
        <begin position="425"/>
        <end position="443"/>
    </location>
</feature>
<dbReference type="AlphaFoldDB" id="A0A381XRK3"/>
<protein>
    <recommendedName>
        <fullName evidence="3">Membrane protein 6-pyruvoyl-tetrahydropterin synthase-related domain-containing protein</fullName>
    </recommendedName>
</protein>
<organism evidence="2">
    <name type="scientific">marine metagenome</name>
    <dbReference type="NCBI Taxonomy" id="408172"/>
    <lineage>
        <taxon>unclassified sequences</taxon>
        <taxon>metagenomes</taxon>
        <taxon>ecological metagenomes</taxon>
    </lineage>
</organism>
<feature type="transmembrane region" description="Helical" evidence="1">
    <location>
        <begin position="239"/>
        <end position="261"/>
    </location>
</feature>
<feature type="transmembrane region" description="Helical" evidence="1">
    <location>
        <begin position="135"/>
        <end position="151"/>
    </location>
</feature>
<evidence type="ECO:0000313" key="2">
    <source>
        <dbReference type="EMBL" id="SVA67041.1"/>
    </source>
</evidence>
<dbReference type="EMBL" id="UINC01016023">
    <property type="protein sequence ID" value="SVA67041.1"/>
    <property type="molecule type" value="Genomic_DNA"/>
</dbReference>
<keyword evidence="1" id="KW-0812">Transmembrane</keyword>
<feature type="transmembrane region" description="Helical" evidence="1">
    <location>
        <begin position="595"/>
        <end position="616"/>
    </location>
</feature>
<accession>A0A381XRK3</accession>
<feature type="transmembrane region" description="Helical" evidence="1">
    <location>
        <begin position="395"/>
        <end position="413"/>
    </location>
</feature>
<gene>
    <name evidence="2" type="ORF">METZ01_LOCUS119895</name>
</gene>
<sequence length="626" mass="72949">MFTKFKSSIFSPVSPCFFYGLVFLIILFPLFPLLPGFFRIQGFYIDWWNHLWMTNYFGIFYEHNSAFPLVINTNNFGGIGNPSPLFYGYLFYPVFGWLSSVFNADFSLRLPFFVLWLLQFFALYKVFIQQTANRLITLTITALCLWTIYPLTNIYNRSALTEAYATGLLTVTFCCLLLFLREEKWKRKLRYLSFLGLSMTLVIGFHPITGLYGSCFLALVFLIHLITSSKNSTEILKDFLILFVVGLLSLLIIAPWTYMIFEFGENIKISTDANVTLFPESIDYFISRFMPFPLDLRSLVYGFKVEGGTPFLETQTNVPLGILWIWLAYSLTNINRFFSYPVQHEKKFQFKLYRSPAIFLSILLFGLTTWMSLSTTPYEYLPNFFQNIEFAYRMLFYQNLSIIFAVYTLFHVSQKSLFKIEKTKFHKVLPIISTICLSFSFLACLEKNMHGLAIVGFSKPEIHRTLEESIQLNRQNYGAYKYTVNNIPQVKGKNFVNVNFKVDLSQGFGIGVKPIHLNLSETQWIRTNIHAFPWNQIIVNGSPLKRELLKMVPGKTDTGKLKMDTYHLAFQLPSGKYMLHYQFKPEPIYLVAREISLWLLLIWIGVTVLIEGVLFFSKYRIFNLQK</sequence>
<feature type="transmembrane region" description="Helical" evidence="1">
    <location>
        <begin position="17"/>
        <end position="38"/>
    </location>
</feature>
<keyword evidence="1" id="KW-1133">Transmembrane helix</keyword>
<evidence type="ECO:0008006" key="3">
    <source>
        <dbReference type="Google" id="ProtNLM"/>
    </source>
</evidence>
<feature type="transmembrane region" description="Helical" evidence="1">
    <location>
        <begin position="163"/>
        <end position="180"/>
    </location>
</feature>
<proteinExistence type="predicted"/>
<feature type="transmembrane region" description="Helical" evidence="1">
    <location>
        <begin position="358"/>
        <end position="375"/>
    </location>
</feature>
<keyword evidence="1" id="KW-0472">Membrane</keyword>
<name>A0A381XRK3_9ZZZZ</name>